<reference evidence="1 2" key="1">
    <citation type="submission" date="2018-11" db="EMBL/GenBank/DDBJ databases">
        <title>Draft genome analysis of Rheinheimera mesophila isolated from an industrial waste site.</title>
        <authorList>
            <person name="Yu Q."/>
            <person name="Qi Y."/>
            <person name="Zhang H."/>
            <person name="Lu Y."/>
            <person name="Pu J."/>
        </authorList>
    </citation>
    <scope>NUCLEOTIDE SEQUENCE [LARGE SCALE GENOMIC DNA]</scope>
    <source>
        <strain evidence="1 2">IITR13</strain>
    </source>
</reference>
<comment type="caution">
    <text evidence="1">The sequence shown here is derived from an EMBL/GenBank/DDBJ whole genome shotgun (WGS) entry which is preliminary data.</text>
</comment>
<dbReference type="Proteomes" id="UP000276260">
    <property type="component" value="Unassembled WGS sequence"/>
</dbReference>
<dbReference type="RefSeq" id="WP_046518539.1">
    <property type="nucleotide sequence ID" value="NZ_LAVS01000002.1"/>
</dbReference>
<sequence>MKLDDDIHNYYEKLLLDHLVELRLEDEYDTEYLADLCCIVLNQLPPKYIRYEVDMAFYLPQTERFEMVMKVREAVSKAKAFLDTQRDKN</sequence>
<dbReference type="AlphaFoldDB" id="A0A0M2T7K8"/>
<dbReference type="Pfam" id="PF10719">
    <property type="entry name" value="ComFB"/>
    <property type="match status" value="1"/>
</dbReference>
<evidence type="ECO:0000313" key="2">
    <source>
        <dbReference type="Proteomes" id="UP000276260"/>
    </source>
</evidence>
<dbReference type="OrthoDB" id="5895647at2"/>
<gene>
    <name evidence="1" type="ORF">EIK76_14140</name>
</gene>
<name>A0A0M2T7K8_9GAMM</name>
<dbReference type="EMBL" id="RRCF01000004">
    <property type="protein sequence ID" value="RRJ19588.1"/>
    <property type="molecule type" value="Genomic_DNA"/>
</dbReference>
<evidence type="ECO:0000313" key="1">
    <source>
        <dbReference type="EMBL" id="RRJ19588.1"/>
    </source>
</evidence>
<keyword evidence="2" id="KW-1185">Reference proteome</keyword>
<accession>A0A0M2T7K8</accession>
<proteinExistence type="predicted"/>
<dbReference type="InterPro" id="IPR019657">
    <property type="entry name" value="ComFB"/>
</dbReference>
<protein>
    <submittedName>
        <fullName evidence="1">Competence protein ComFB</fullName>
    </submittedName>
</protein>
<organism evidence="1 2">
    <name type="scientific">Rheinheimera mesophila</name>
    <dbReference type="NCBI Taxonomy" id="1547515"/>
    <lineage>
        <taxon>Bacteria</taxon>
        <taxon>Pseudomonadati</taxon>
        <taxon>Pseudomonadota</taxon>
        <taxon>Gammaproteobacteria</taxon>
        <taxon>Chromatiales</taxon>
        <taxon>Chromatiaceae</taxon>
        <taxon>Rheinheimera</taxon>
    </lineage>
</organism>